<dbReference type="Proteomes" id="UP001066276">
    <property type="component" value="Chromosome 10"/>
</dbReference>
<accession>A0AAV7M2E5</accession>
<reference evidence="2" key="1">
    <citation type="journal article" date="2022" name="bioRxiv">
        <title>Sequencing and chromosome-scale assembly of the giantPleurodeles waltlgenome.</title>
        <authorList>
            <person name="Brown T."/>
            <person name="Elewa A."/>
            <person name="Iarovenko S."/>
            <person name="Subramanian E."/>
            <person name="Araus A.J."/>
            <person name="Petzold A."/>
            <person name="Susuki M."/>
            <person name="Suzuki K.-i.T."/>
            <person name="Hayashi T."/>
            <person name="Toyoda A."/>
            <person name="Oliveira C."/>
            <person name="Osipova E."/>
            <person name="Leigh N.D."/>
            <person name="Simon A."/>
            <person name="Yun M.H."/>
        </authorList>
    </citation>
    <scope>NUCLEOTIDE SEQUENCE</scope>
    <source>
        <strain evidence="2">20211129_DDA</strain>
        <tissue evidence="2">Liver</tissue>
    </source>
</reference>
<comment type="caution">
    <text evidence="2">The sequence shown here is derived from an EMBL/GenBank/DDBJ whole genome shotgun (WGS) entry which is preliminary data.</text>
</comment>
<keyword evidence="3" id="KW-1185">Reference proteome</keyword>
<feature type="region of interest" description="Disordered" evidence="1">
    <location>
        <begin position="123"/>
        <end position="151"/>
    </location>
</feature>
<gene>
    <name evidence="2" type="ORF">NDU88_002508</name>
</gene>
<protein>
    <submittedName>
        <fullName evidence="2">Uncharacterized protein</fullName>
    </submittedName>
</protein>
<sequence length="370" mass="40891">MGPTITDKAQEQVPSIENCWAQTIKPANLRPPIIQEVPREKKDLPVDDGDGQVFGDTTQKISLEGATLERLGDKQEDRPPGPLSPEILVVTADSLSSNFNNVCSHSAIKESSIRLTSGMETTVTEGMTPPQMPMGCKSRLSSSDSRSSSHLGLTEYKLSVNPCKMSPFVRHREVSEDQYIDEEEIVSTGDAENNQKFRQSQAPSLINLQEEDSSAHDAMGPVSSNLLVCISDSKSTLTDTESCHEKSQTNNALLLWDALDGAPTTLSHASMMHADRLDVHINILQSLMEYVKNSNSLIDQLNHLIINAQQLVDIPMFPCYYSHLLDTISVFFAIMTELVHECRTSAKSKPALSNCYLNIWASPRFQKGKQ</sequence>
<feature type="compositionally biased region" description="Low complexity" evidence="1">
    <location>
        <begin position="138"/>
        <end position="149"/>
    </location>
</feature>
<name>A0AAV7M2E5_PLEWA</name>
<dbReference type="AlphaFoldDB" id="A0AAV7M2E5"/>
<dbReference type="EMBL" id="JANPWB010000014">
    <property type="protein sequence ID" value="KAJ1097388.1"/>
    <property type="molecule type" value="Genomic_DNA"/>
</dbReference>
<evidence type="ECO:0000313" key="3">
    <source>
        <dbReference type="Proteomes" id="UP001066276"/>
    </source>
</evidence>
<evidence type="ECO:0000313" key="2">
    <source>
        <dbReference type="EMBL" id="KAJ1097388.1"/>
    </source>
</evidence>
<evidence type="ECO:0000256" key="1">
    <source>
        <dbReference type="SAM" id="MobiDB-lite"/>
    </source>
</evidence>
<organism evidence="2 3">
    <name type="scientific">Pleurodeles waltl</name>
    <name type="common">Iberian ribbed newt</name>
    <dbReference type="NCBI Taxonomy" id="8319"/>
    <lineage>
        <taxon>Eukaryota</taxon>
        <taxon>Metazoa</taxon>
        <taxon>Chordata</taxon>
        <taxon>Craniata</taxon>
        <taxon>Vertebrata</taxon>
        <taxon>Euteleostomi</taxon>
        <taxon>Amphibia</taxon>
        <taxon>Batrachia</taxon>
        <taxon>Caudata</taxon>
        <taxon>Salamandroidea</taxon>
        <taxon>Salamandridae</taxon>
        <taxon>Pleurodelinae</taxon>
        <taxon>Pleurodeles</taxon>
    </lineage>
</organism>
<proteinExistence type="predicted"/>